<dbReference type="GO" id="GO:0008703">
    <property type="term" value="F:5-amino-6-(5-phosphoribosylamino)uracil reductase activity"/>
    <property type="evidence" value="ECO:0007669"/>
    <property type="project" value="InterPro"/>
</dbReference>
<dbReference type="InterPro" id="IPR024072">
    <property type="entry name" value="DHFR-like_dom_sf"/>
</dbReference>
<protein>
    <submittedName>
        <fullName evidence="2">Pyrimidine reductase</fullName>
    </submittedName>
</protein>
<gene>
    <name evidence="2" type="ORF">KSX_49470</name>
</gene>
<reference evidence="2" key="1">
    <citation type="submission" date="2020-10" db="EMBL/GenBank/DDBJ databases">
        <title>Taxonomic study of unclassified bacteria belonging to the class Ktedonobacteria.</title>
        <authorList>
            <person name="Yabe S."/>
            <person name="Wang C.M."/>
            <person name="Zheng Y."/>
            <person name="Sakai Y."/>
            <person name="Cavaletti L."/>
            <person name="Monciardini P."/>
            <person name="Donadio S."/>
        </authorList>
    </citation>
    <scope>NUCLEOTIDE SEQUENCE</scope>
    <source>
        <strain evidence="2">SOSP1-1</strain>
    </source>
</reference>
<dbReference type="InterPro" id="IPR002734">
    <property type="entry name" value="RibDG_C"/>
</dbReference>
<dbReference type="SUPFAM" id="SSF53597">
    <property type="entry name" value="Dihydrofolate reductase-like"/>
    <property type="match status" value="1"/>
</dbReference>
<name>A0A8J3HZW5_9CHLR</name>
<evidence type="ECO:0000313" key="2">
    <source>
        <dbReference type="EMBL" id="GHO46784.1"/>
    </source>
</evidence>
<comment type="caution">
    <text evidence="2">The sequence shown here is derived from an EMBL/GenBank/DDBJ whole genome shotgun (WGS) entry which is preliminary data.</text>
</comment>
<dbReference type="GO" id="GO:0009231">
    <property type="term" value="P:riboflavin biosynthetic process"/>
    <property type="evidence" value="ECO:0007669"/>
    <property type="project" value="InterPro"/>
</dbReference>
<dbReference type="Pfam" id="PF01872">
    <property type="entry name" value="RibD_C"/>
    <property type="match status" value="1"/>
</dbReference>
<dbReference type="Gene3D" id="3.40.430.10">
    <property type="entry name" value="Dihydrofolate Reductase, subunit A"/>
    <property type="match status" value="1"/>
</dbReference>
<dbReference type="AlphaFoldDB" id="A0A8J3HZW5"/>
<evidence type="ECO:0000259" key="1">
    <source>
        <dbReference type="Pfam" id="PF01872"/>
    </source>
</evidence>
<accession>A0A8J3HZW5</accession>
<organism evidence="2 3">
    <name type="scientific">Ktedonospora formicarum</name>
    <dbReference type="NCBI Taxonomy" id="2778364"/>
    <lineage>
        <taxon>Bacteria</taxon>
        <taxon>Bacillati</taxon>
        <taxon>Chloroflexota</taxon>
        <taxon>Ktedonobacteria</taxon>
        <taxon>Ktedonobacterales</taxon>
        <taxon>Ktedonobacteraceae</taxon>
        <taxon>Ktedonospora</taxon>
    </lineage>
</organism>
<keyword evidence="3" id="KW-1185">Reference proteome</keyword>
<dbReference type="RefSeq" id="WP_220196139.1">
    <property type="nucleotide sequence ID" value="NZ_BNJF01000002.1"/>
</dbReference>
<dbReference type="Proteomes" id="UP000612362">
    <property type="component" value="Unassembled WGS sequence"/>
</dbReference>
<dbReference type="PANTHER" id="PTHR38011">
    <property type="entry name" value="DIHYDROFOLATE REDUCTASE FAMILY PROTEIN (AFU_ORTHOLOGUE AFUA_8G06820)"/>
    <property type="match status" value="1"/>
</dbReference>
<evidence type="ECO:0000313" key="3">
    <source>
        <dbReference type="Proteomes" id="UP000612362"/>
    </source>
</evidence>
<dbReference type="InterPro" id="IPR050765">
    <property type="entry name" value="Riboflavin_Biosynth_HTPR"/>
</dbReference>
<dbReference type="EMBL" id="BNJF01000002">
    <property type="protein sequence ID" value="GHO46784.1"/>
    <property type="molecule type" value="Genomic_DNA"/>
</dbReference>
<sequence>MRKLIASSFVSLDGFMAGSDGSLNWTVGTEYDHDLIPDLLSQVDTLVLGRLTYQMFAAHWPYVSKEQDPLAEQVNTLSKVVCSRSLTNAPWGEWAPARLVQDQVVEAVATLKQQSGKDLMLFGSGSLVSLLTQAGLIDEYHLRVHPVVLGAGKPFFTPLPDQMSLKLLYVQPYPTGRIVLCYQKA</sequence>
<feature type="domain" description="Bacterial bifunctional deaminase-reductase C-terminal" evidence="1">
    <location>
        <begin position="2"/>
        <end position="176"/>
    </location>
</feature>
<proteinExistence type="predicted"/>
<dbReference type="PANTHER" id="PTHR38011:SF11">
    <property type="entry name" value="2,5-DIAMINO-6-RIBOSYLAMINO-4(3H)-PYRIMIDINONE 5'-PHOSPHATE REDUCTASE"/>
    <property type="match status" value="1"/>
</dbReference>